<dbReference type="FunFam" id="3.20.20.80:FF:000014">
    <property type="entry name" value="Alpha,alpha-phosphotrehalase"/>
    <property type="match status" value="1"/>
</dbReference>
<evidence type="ECO:0000313" key="9">
    <source>
        <dbReference type="EMBL" id="TYS88326.1"/>
    </source>
</evidence>
<evidence type="ECO:0000259" key="8">
    <source>
        <dbReference type="SMART" id="SM00642"/>
    </source>
</evidence>
<dbReference type="GO" id="GO:0005737">
    <property type="term" value="C:cytoplasm"/>
    <property type="evidence" value="ECO:0007669"/>
    <property type="project" value="UniProtKB-SubCell"/>
</dbReference>
<keyword evidence="3" id="KW-0963">Cytoplasm</keyword>
<evidence type="ECO:0000256" key="4">
    <source>
        <dbReference type="ARBA" id="ARBA00022801"/>
    </source>
</evidence>
<evidence type="ECO:0000256" key="1">
    <source>
        <dbReference type="ARBA" id="ARBA00004496"/>
    </source>
</evidence>
<dbReference type="CDD" id="cd11333">
    <property type="entry name" value="AmyAc_SI_OligoGlu_DGase"/>
    <property type="match status" value="1"/>
</dbReference>
<name>A0A5D4UM16_9BACI</name>
<organism evidence="9 10">
    <name type="scientific">Rossellomorea aquimaris</name>
    <dbReference type="NCBI Taxonomy" id="189382"/>
    <lineage>
        <taxon>Bacteria</taxon>
        <taxon>Bacillati</taxon>
        <taxon>Bacillota</taxon>
        <taxon>Bacilli</taxon>
        <taxon>Bacillales</taxon>
        <taxon>Bacillaceae</taxon>
        <taxon>Rossellomorea</taxon>
    </lineage>
</organism>
<dbReference type="Proteomes" id="UP000324269">
    <property type="component" value="Unassembled WGS sequence"/>
</dbReference>
<dbReference type="GO" id="GO:0004574">
    <property type="term" value="F:oligo-1,6-glucosidase activity"/>
    <property type="evidence" value="ECO:0007669"/>
    <property type="project" value="UniProtKB-EC"/>
</dbReference>
<dbReference type="FunFam" id="3.20.20.80:FF:000064">
    <property type="entry name" value="Oligo-1,6-glucosidase"/>
    <property type="match status" value="1"/>
</dbReference>
<dbReference type="InterPro" id="IPR045857">
    <property type="entry name" value="O16G_dom_2"/>
</dbReference>
<dbReference type="AlphaFoldDB" id="A0A5D4UM16"/>
<dbReference type="FunFam" id="2.60.40.1180:FF:000007">
    <property type="entry name" value="Sucrose isomerase"/>
    <property type="match status" value="1"/>
</dbReference>
<evidence type="ECO:0000256" key="5">
    <source>
        <dbReference type="ARBA" id="ARBA00023295"/>
    </source>
</evidence>
<reference evidence="9 10" key="1">
    <citation type="submission" date="2019-08" db="EMBL/GenBank/DDBJ databases">
        <title>Bacillus genomes from the desert of Cuatro Cienegas, Coahuila.</title>
        <authorList>
            <person name="Olmedo-Alvarez G."/>
        </authorList>
    </citation>
    <scope>NUCLEOTIDE SEQUENCE [LARGE SCALE GENOMIC DNA]</scope>
    <source>
        <strain evidence="9 10">CH87b_3T</strain>
    </source>
</reference>
<comment type="caution">
    <text evidence="9">The sequence shown here is derived from an EMBL/GenBank/DDBJ whole genome shotgun (WGS) entry which is preliminary data.</text>
</comment>
<dbReference type="STRING" id="189382.BHE18_14875"/>
<dbReference type="EC" id="3.2.1.10" evidence="7"/>
<dbReference type="GO" id="GO:0009313">
    <property type="term" value="P:oligosaccharide catabolic process"/>
    <property type="evidence" value="ECO:0007669"/>
    <property type="project" value="TreeGrafter"/>
</dbReference>
<dbReference type="NCBIfam" id="NF008183">
    <property type="entry name" value="PRK10933.1"/>
    <property type="match status" value="1"/>
</dbReference>
<dbReference type="GO" id="GO:0004556">
    <property type="term" value="F:alpha-amylase activity"/>
    <property type="evidence" value="ECO:0007669"/>
    <property type="project" value="TreeGrafter"/>
</dbReference>
<dbReference type="SUPFAM" id="SSF51445">
    <property type="entry name" value="(Trans)glycosidases"/>
    <property type="match status" value="1"/>
</dbReference>
<sequence>MEKNWWKESVVYQIYPRSFKDSNGDGIGDLKGIISKLDYLKGLGVDVIWLSPVYESPNDDNGYDISDYQSIMDEFGTMEDWEGLLDGLHVRGMKLMMDLVVNHTSDEHEWFVESRKSKDNPYRDYYIWRTGKDGNEPNNWTSFFSGSAWQHDDTTDESYLHLFSKKQPDLNWENPVLREEIYSMMKWWLDKGVDGFRMDVINLISKEEGLPSTPGGKKYDWGGDYFMNGPRVHEYLQEMNTEVLSKYDMMTVGECPGASPQDAARYANEEGTELNMIFTFEHMDLDSGPGGKWDVKDWLLADLKQVMTKWQKDLEGRGWNSLYLNNHDQPRMVSRFGNDKEYRIESAKMLATFLHMLQGTPYIYQGEELGMTNVEFDSLKEYNDIEIQNMYREKVTEGGEDHTAIMEAIYRKGRDNARTPMQWDDSEHAGFTTGTPWLKVNPNYKEINAENALKDSASIYYYYRELNLLRKEHEIIVYGTYDLILDDHEQIYAYTRTLGEEKLVILCNFTGENAAFTLPEDLHFESSSLLIGNYENHLVENGKLKPYEARVYKLN</sequence>
<comment type="subcellular location">
    <subcellularLocation>
        <location evidence="1">Cytoplasm</location>
    </subcellularLocation>
</comment>
<accession>A0A5D4UM16</accession>
<comment type="similarity">
    <text evidence="2">Belongs to the glycosyl hydrolase 13 family.</text>
</comment>
<dbReference type="Gene3D" id="2.60.40.1180">
    <property type="entry name" value="Golgi alpha-mannosidase II"/>
    <property type="match status" value="1"/>
</dbReference>
<dbReference type="RefSeq" id="WP_148967626.1">
    <property type="nucleotide sequence ID" value="NZ_JBNIKW010000001.1"/>
</dbReference>
<dbReference type="InterPro" id="IPR013780">
    <property type="entry name" value="Glyco_hydro_b"/>
</dbReference>
<evidence type="ECO:0000313" key="10">
    <source>
        <dbReference type="Proteomes" id="UP000324269"/>
    </source>
</evidence>
<gene>
    <name evidence="9" type="ORF">FZC85_02480</name>
</gene>
<evidence type="ECO:0000256" key="2">
    <source>
        <dbReference type="ARBA" id="ARBA00008061"/>
    </source>
</evidence>
<dbReference type="EMBL" id="VTEZ01000001">
    <property type="protein sequence ID" value="TYS88326.1"/>
    <property type="molecule type" value="Genomic_DNA"/>
</dbReference>
<keyword evidence="4" id="KW-0378">Hydrolase</keyword>
<dbReference type="Gene3D" id="3.20.20.80">
    <property type="entry name" value="Glycosidases"/>
    <property type="match status" value="1"/>
</dbReference>
<keyword evidence="5" id="KW-0326">Glycosidase</keyword>
<dbReference type="PANTHER" id="PTHR10357:SF184">
    <property type="entry name" value="OLIGO-1,6-GLUCOSIDASE 1"/>
    <property type="match status" value="1"/>
</dbReference>
<evidence type="ECO:0000256" key="6">
    <source>
        <dbReference type="ARBA" id="ARBA00036217"/>
    </source>
</evidence>
<proteinExistence type="inferred from homology"/>
<comment type="catalytic activity">
    <reaction evidence="6">
        <text>Hydrolysis of (1-&gt;6)-alpha-D-glucosidic linkages in some oligosaccharides produced from starch and glycogen by alpha-amylase, and in isomaltose.</text>
        <dbReference type="EC" id="3.2.1.10"/>
    </reaction>
</comment>
<dbReference type="InterPro" id="IPR006047">
    <property type="entry name" value="GH13_cat_dom"/>
</dbReference>
<dbReference type="Pfam" id="PF00128">
    <property type="entry name" value="Alpha-amylase"/>
    <property type="match status" value="1"/>
</dbReference>
<dbReference type="SUPFAM" id="SSF51011">
    <property type="entry name" value="Glycosyl hydrolase domain"/>
    <property type="match status" value="1"/>
</dbReference>
<dbReference type="SMART" id="SM00642">
    <property type="entry name" value="Aamy"/>
    <property type="match status" value="1"/>
</dbReference>
<evidence type="ECO:0000256" key="3">
    <source>
        <dbReference type="ARBA" id="ARBA00022490"/>
    </source>
</evidence>
<dbReference type="Gene3D" id="3.90.400.10">
    <property type="entry name" value="Oligo-1,6-glucosidase, Domain 2"/>
    <property type="match status" value="1"/>
</dbReference>
<dbReference type="FunFam" id="3.90.400.10:FF:000002">
    <property type="entry name" value="Sucrose isomerase"/>
    <property type="match status" value="1"/>
</dbReference>
<dbReference type="InterPro" id="IPR056300">
    <property type="entry name" value="SusG-like_C"/>
</dbReference>
<feature type="domain" description="Glycosyl hydrolase family 13 catalytic" evidence="8">
    <location>
        <begin position="13"/>
        <end position="418"/>
    </location>
</feature>
<dbReference type="InterPro" id="IPR017853">
    <property type="entry name" value="GH"/>
</dbReference>
<dbReference type="Pfam" id="PF23915">
    <property type="entry name" value="SusG_C"/>
    <property type="match status" value="1"/>
</dbReference>
<dbReference type="OrthoDB" id="9805159at2"/>
<protein>
    <recommendedName>
        <fullName evidence="7">oligo-1,6-glucosidase</fullName>
        <ecNumber evidence="7">3.2.1.10</ecNumber>
    </recommendedName>
</protein>
<evidence type="ECO:0000256" key="7">
    <source>
        <dbReference type="ARBA" id="ARBA00038939"/>
    </source>
</evidence>
<dbReference type="PANTHER" id="PTHR10357">
    <property type="entry name" value="ALPHA-AMYLASE FAMILY MEMBER"/>
    <property type="match status" value="1"/>
</dbReference>